<sequence length="71" mass="7364">MTVVLAHAPADSAEAAFEAAVRQAALQEWELVIANAVSNDAPADTHAVDGAALRDLAERARGRASGHVRCT</sequence>
<protein>
    <submittedName>
        <fullName evidence="1">Uncharacterized protein</fullName>
    </submittedName>
</protein>
<keyword evidence="2" id="KW-1185">Reference proteome</keyword>
<reference evidence="1" key="1">
    <citation type="submission" date="2021-05" db="EMBL/GenBank/DDBJ databases">
        <authorList>
            <person name="Kaiqin L."/>
            <person name="Jian G."/>
        </authorList>
    </citation>
    <scope>NUCLEOTIDE SEQUENCE</scope>
    <source>
        <strain evidence="1">HDS5</strain>
    </source>
</reference>
<gene>
    <name evidence="1" type="ORF">KGD82_06160</name>
</gene>
<accession>A0A975LAH6</accession>
<organism evidence="1 2">
    <name type="scientific">Nocardiopsis eucommiae</name>
    <dbReference type="NCBI Taxonomy" id="2831970"/>
    <lineage>
        <taxon>Bacteria</taxon>
        <taxon>Bacillati</taxon>
        <taxon>Actinomycetota</taxon>
        <taxon>Actinomycetes</taxon>
        <taxon>Streptosporangiales</taxon>
        <taxon>Nocardiopsidaceae</taxon>
        <taxon>Nocardiopsis</taxon>
    </lineage>
</organism>
<dbReference type="KEGG" id="nec:KGD82_06160"/>
<evidence type="ECO:0000313" key="2">
    <source>
        <dbReference type="Proteomes" id="UP000682416"/>
    </source>
</evidence>
<dbReference type="EMBL" id="CP074402">
    <property type="protein sequence ID" value="QVJ02264.1"/>
    <property type="molecule type" value="Genomic_DNA"/>
</dbReference>
<proteinExistence type="predicted"/>
<dbReference type="Proteomes" id="UP000682416">
    <property type="component" value="Chromosome"/>
</dbReference>
<name>A0A975LAH6_9ACTN</name>
<dbReference type="AlphaFoldDB" id="A0A975LAH6"/>
<evidence type="ECO:0000313" key="1">
    <source>
        <dbReference type="EMBL" id="QVJ02264.1"/>
    </source>
</evidence>